<dbReference type="CDD" id="cd07570">
    <property type="entry name" value="GAT_Gln-NAD-synth"/>
    <property type="match status" value="1"/>
</dbReference>
<evidence type="ECO:0000259" key="12">
    <source>
        <dbReference type="PROSITE" id="PS50263"/>
    </source>
</evidence>
<dbReference type="EMBL" id="CAJVCH010435952">
    <property type="protein sequence ID" value="CAG7818981.1"/>
    <property type="molecule type" value="Genomic_DNA"/>
</dbReference>
<dbReference type="CDD" id="cd00553">
    <property type="entry name" value="NAD_synthase"/>
    <property type="match status" value="1"/>
</dbReference>
<evidence type="ECO:0000256" key="2">
    <source>
        <dbReference type="ARBA" id="ARBA00007145"/>
    </source>
</evidence>
<evidence type="ECO:0000256" key="1">
    <source>
        <dbReference type="ARBA" id="ARBA00005188"/>
    </source>
</evidence>
<dbReference type="PANTHER" id="PTHR23090">
    <property type="entry name" value="NH 3 /GLUTAMINE-DEPENDENT NAD + SYNTHETASE"/>
    <property type="match status" value="1"/>
</dbReference>
<dbReference type="PANTHER" id="PTHR23090:SF9">
    <property type="entry name" value="GLUTAMINE-DEPENDENT NAD(+) SYNTHETASE"/>
    <property type="match status" value="1"/>
</dbReference>
<gene>
    <name evidence="13" type="ORF">AFUS01_LOCUS29457</name>
</gene>
<dbReference type="PROSITE" id="PS50263">
    <property type="entry name" value="CN_HYDROLASE"/>
    <property type="match status" value="1"/>
</dbReference>
<dbReference type="GO" id="GO:0004359">
    <property type="term" value="F:glutaminase activity"/>
    <property type="evidence" value="ECO:0007669"/>
    <property type="project" value="InterPro"/>
</dbReference>
<dbReference type="NCBIfam" id="TIGR00552">
    <property type="entry name" value="nadE"/>
    <property type="match status" value="1"/>
</dbReference>
<dbReference type="OrthoDB" id="2020662at2759"/>
<dbReference type="GO" id="GO:0003952">
    <property type="term" value="F:NAD+ synthase (glutamine-hydrolyzing) activity"/>
    <property type="evidence" value="ECO:0007669"/>
    <property type="project" value="UniProtKB-EC"/>
</dbReference>
<comment type="catalytic activity">
    <reaction evidence="10 11">
        <text>deamido-NAD(+) + L-glutamine + ATP + H2O = L-glutamate + AMP + diphosphate + NAD(+) + H(+)</text>
        <dbReference type="Rhea" id="RHEA:24384"/>
        <dbReference type="ChEBI" id="CHEBI:15377"/>
        <dbReference type="ChEBI" id="CHEBI:15378"/>
        <dbReference type="ChEBI" id="CHEBI:29985"/>
        <dbReference type="ChEBI" id="CHEBI:30616"/>
        <dbReference type="ChEBI" id="CHEBI:33019"/>
        <dbReference type="ChEBI" id="CHEBI:57540"/>
        <dbReference type="ChEBI" id="CHEBI:58359"/>
        <dbReference type="ChEBI" id="CHEBI:58437"/>
        <dbReference type="ChEBI" id="CHEBI:456215"/>
        <dbReference type="EC" id="6.3.5.1"/>
    </reaction>
</comment>
<evidence type="ECO:0000313" key="13">
    <source>
        <dbReference type="EMBL" id="CAG7818981.1"/>
    </source>
</evidence>
<dbReference type="InterPro" id="IPR014445">
    <property type="entry name" value="Gln-dep_NAD_synthase"/>
</dbReference>
<dbReference type="Proteomes" id="UP000708208">
    <property type="component" value="Unassembled WGS sequence"/>
</dbReference>
<dbReference type="InterPro" id="IPR022310">
    <property type="entry name" value="NAD/GMP_synthase"/>
</dbReference>
<protein>
    <recommendedName>
        <fullName evidence="4 11">Glutamine-dependent NAD(+) synthetase</fullName>
        <ecNumber evidence="3 11">6.3.5.1</ecNumber>
    </recommendedName>
    <alternativeName>
        <fullName evidence="9 11">NAD(+) synthase [glutamine-hydrolyzing]</fullName>
    </alternativeName>
</protein>
<proteinExistence type="inferred from homology"/>
<dbReference type="GO" id="GO:0009435">
    <property type="term" value="P:NAD+ biosynthetic process"/>
    <property type="evidence" value="ECO:0007669"/>
    <property type="project" value="InterPro"/>
</dbReference>
<dbReference type="EC" id="6.3.5.1" evidence="3 11"/>
<comment type="similarity">
    <text evidence="2 11">In the C-terminal section; belongs to the NAD synthetase family.</text>
</comment>
<evidence type="ECO:0000256" key="3">
    <source>
        <dbReference type="ARBA" id="ARBA00012743"/>
    </source>
</evidence>
<evidence type="ECO:0000256" key="11">
    <source>
        <dbReference type="PIRNR" id="PIRNR006630"/>
    </source>
</evidence>
<keyword evidence="14" id="KW-1185">Reference proteome</keyword>
<dbReference type="GO" id="GO:0005737">
    <property type="term" value="C:cytoplasm"/>
    <property type="evidence" value="ECO:0007669"/>
    <property type="project" value="InterPro"/>
</dbReference>
<sequence length="690" mass="77835">MASLATVSATCLNQFPLDFHGNLQRILRSIEISKQQGSRFRCGPELEISGYNCEDHFYEQDTINHSWEILAELLKDDRCQDILVDVGLPVMFKGVTYNCRVIFLNKKILLIRPKQILCDDGNYRESRWFTGWTKVRHIEDFRLPPVVQGVTNQVFVPFGDALLDLHDTCIGIEICEELWAPVSSHIDQSLAGAEIIINGSGSHTEIRKASYALELIKSASAKCGLAYVFSNLRGCDGERVYLNGCSTIVLNGDVLKLGEQYSLMDVEVLTAVINLDAIRTYKNRIRSRSLIAASAPSYPSVRVEWSICEHVSRIPTSPLDTVSFIPPEEEIARGPALWMWDYLRRSGASGFFLPLSGGVDSSSVAIIAYSMCTLITEYLKDHQDEQVLRDVRKVVRDQEYYPQDATSLCGKILTTCYMGSENSSQETKSRAENLANAIGSNHFVINISSATKAFVEELSKSFDGKTPTFQGEKVENLALQNVQARSRMVYAYLFAQLVPWKQQRNGFLLVVGTANVDEAIRGYFTKYDCSAADLNPIGGISKIDLKNFILYAGRKFKLEAVREIVEAPPTAELQPLESNQTDEQDMGMTYDELSCFGKLRKPQACGPFSMAAILLQMWKGKHSPEEIARKVKHFYTSYAMNRHKMSILTPACHMENYSPEDHRYDLRPLFYPDFAWQFKKIDDLVQSEVD</sequence>
<dbReference type="InterPro" id="IPR003694">
    <property type="entry name" value="NAD_synthase"/>
</dbReference>
<dbReference type="HAMAP" id="MF_02090">
    <property type="entry name" value="NadE_glutamine_dep"/>
    <property type="match status" value="1"/>
</dbReference>
<dbReference type="GO" id="GO:0005524">
    <property type="term" value="F:ATP binding"/>
    <property type="evidence" value="ECO:0007669"/>
    <property type="project" value="UniProtKB-KW"/>
</dbReference>
<comment type="pathway">
    <text evidence="1 11">Cofactor biosynthesis; NAD(+) biosynthesis; NAD(+) from deamido-NAD(+) (L-Gln route): step 1/1.</text>
</comment>
<dbReference type="Pfam" id="PF00795">
    <property type="entry name" value="CN_hydrolase"/>
    <property type="match status" value="1"/>
</dbReference>
<organism evidence="13 14">
    <name type="scientific">Allacma fusca</name>
    <dbReference type="NCBI Taxonomy" id="39272"/>
    <lineage>
        <taxon>Eukaryota</taxon>
        <taxon>Metazoa</taxon>
        <taxon>Ecdysozoa</taxon>
        <taxon>Arthropoda</taxon>
        <taxon>Hexapoda</taxon>
        <taxon>Collembola</taxon>
        <taxon>Symphypleona</taxon>
        <taxon>Sminthuridae</taxon>
        <taxon>Allacma</taxon>
    </lineage>
</organism>
<reference evidence="13" key="1">
    <citation type="submission" date="2021-06" db="EMBL/GenBank/DDBJ databases">
        <authorList>
            <person name="Hodson N. C."/>
            <person name="Mongue J. A."/>
            <person name="Jaron S. K."/>
        </authorList>
    </citation>
    <scope>NUCLEOTIDE SEQUENCE</scope>
</reference>
<keyword evidence="6 11" id="KW-0547">Nucleotide-binding</keyword>
<evidence type="ECO:0000256" key="10">
    <source>
        <dbReference type="ARBA" id="ARBA00052340"/>
    </source>
</evidence>
<evidence type="ECO:0000256" key="5">
    <source>
        <dbReference type="ARBA" id="ARBA00022598"/>
    </source>
</evidence>
<keyword evidence="7 11" id="KW-0067">ATP-binding</keyword>
<evidence type="ECO:0000256" key="9">
    <source>
        <dbReference type="ARBA" id="ARBA00030681"/>
    </source>
</evidence>
<evidence type="ECO:0000256" key="6">
    <source>
        <dbReference type="ARBA" id="ARBA00022741"/>
    </source>
</evidence>
<evidence type="ECO:0000256" key="7">
    <source>
        <dbReference type="ARBA" id="ARBA00022840"/>
    </source>
</evidence>
<evidence type="ECO:0000256" key="8">
    <source>
        <dbReference type="ARBA" id="ARBA00023027"/>
    </source>
</evidence>
<dbReference type="InterPro" id="IPR003010">
    <property type="entry name" value="C-N_Hydrolase"/>
</dbReference>
<evidence type="ECO:0000256" key="4">
    <source>
        <dbReference type="ARBA" id="ARBA00017309"/>
    </source>
</evidence>
<dbReference type="AlphaFoldDB" id="A0A8J2P8R1"/>
<dbReference type="Pfam" id="PF02540">
    <property type="entry name" value="NAD_synthase"/>
    <property type="match status" value="1"/>
</dbReference>
<comment type="caution">
    <text evidence="13">The sequence shown here is derived from an EMBL/GenBank/DDBJ whole genome shotgun (WGS) entry which is preliminary data.</text>
</comment>
<evidence type="ECO:0000313" key="14">
    <source>
        <dbReference type="Proteomes" id="UP000708208"/>
    </source>
</evidence>
<name>A0A8J2P8R1_9HEXA</name>
<feature type="domain" description="CN hydrolase" evidence="12">
    <location>
        <begin position="5"/>
        <end position="275"/>
    </location>
</feature>
<dbReference type="FunFam" id="3.60.110.10:FF:000003">
    <property type="entry name" value="Glutamine-dependent NAD(+) synthetase"/>
    <property type="match status" value="1"/>
</dbReference>
<dbReference type="PIRSF" id="PIRSF006630">
    <property type="entry name" value="NADS_GAT"/>
    <property type="match status" value="1"/>
</dbReference>
<accession>A0A8J2P8R1</accession>
<keyword evidence="5 11" id="KW-0436">Ligase</keyword>
<keyword evidence="8 11" id="KW-0520">NAD</keyword>
<dbReference type="FunFam" id="3.40.50.620:FF:000036">
    <property type="entry name" value="Glutamine-dependent NAD(+) synthetase"/>
    <property type="match status" value="1"/>
</dbReference>